<gene>
    <name evidence="2" type="ORF">HY57_19335</name>
</gene>
<dbReference type="AlphaFoldDB" id="A0A075K512"/>
<dbReference type="KEGG" id="dja:HY57_19335"/>
<accession>A0A075K512</accession>
<dbReference type="EMBL" id="CP008884">
    <property type="protein sequence ID" value="AIF49249.1"/>
    <property type="molecule type" value="Genomic_DNA"/>
</dbReference>
<keyword evidence="3" id="KW-1185">Reference proteome</keyword>
<keyword evidence="1" id="KW-0732">Signal</keyword>
<feature type="chain" id="PRO_5001707338" description="PDZ domain-containing protein" evidence="1">
    <location>
        <begin position="24"/>
        <end position="133"/>
    </location>
</feature>
<evidence type="ECO:0000313" key="2">
    <source>
        <dbReference type="EMBL" id="AIF49249.1"/>
    </source>
</evidence>
<proteinExistence type="predicted"/>
<dbReference type="PATRIC" id="fig|1217721.7.peg.3961"/>
<dbReference type="HOGENOM" id="CLU_1903367_0_0_6"/>
<evidence type="ECO:0000256" key="1">
    <source>
        <dbReference type="SAM" id="SignalP"/>
    </source>
</evidence>
<organism evidence="2 3">
    <name type="scientific">Dyella japonica A8</name>
    <dbReference type="NCBI Taxonomy" id="1217721"/>
    <lineage>
        <taxon>Bacteria</taxon>
        <taxon>Pseudomonadati</taxon>
        <taxon>Pseudomonadota</taxon>
        <taxon>Gammaproteobacteria</taxon>
        <taxon>Lysobacterales</taxon>
        <taxon>Rhodanobacteraceae</taxon>
        <taxon>Dyella</taxon>
    </lineage>
</organism>
<name>A0A075K512_9GAMM</name>
<dbReference type="OrthoDB" id="5954077at2"/>
<dbReference type="Proteomes" id="UP000027987">
    <property type="component" value="Chromosome"/>
</dbReference>
<feature type="signal peptide" evidence="1">
    <location>
        <begin position="1"/>
        <end position="23"/>
    </location>
</feature>
<reference evidence="2 3" key="1">
    <citation type="submission" date="2014-07" db="EMBL/GenBank/DDBJ databases">
        <title>Complete Genome Sequence of Dyella japonica Strain A8 Isolated from Malaysian Tropical Soil.</title>
        <authorList>
            <person name="Hui R.K.H."/>
            <person name="Chen J.-W."/>
            <person name="Chan K.-G."/>
            <person name="Leung F.C.C."/>
        </authorList>
    </citation>
    <scope>NUCLEOTIDE SEQUENCE [LARGE SCALE GENOMIC DNA]</scope>
    <source>
        <strain evidence="2 3">A8</strain>
    </source>
</reference>
<dbReference type="InterPro" id="IPR036034">
    <property type="entry name" value="PDZ_sf"/>
</dbReference>
<dbReference type="STRING" id="1217721.HY57_19335"/>
<evidence type="ECO:0000313" key="3">
    <source>
        <dbReference type="Proteomes" id="UP000027987"/>
    </source>
</evidence>
<dbReference type="Gene3D" id="2.30.42.10">
    <property type="match status" value="1"/>
</dbReference>
<dbReference type="SUPFAM" id="SSF50156">
    <property type="entry name" value="PDZ domain-like"/>
    <property type="match status" value="1"/>
</dbReference>
<dbReference type="RefSeq" id="WP_019464523.1">
    <property type="nucleotide sequence ID" value="NZ_ALOY01000129.1"/>
</dbReference>
<evidence type="ECO:0008006" key="4">
    <source>
        <dbReference type="Google" id="ProtNLM"/>
    </source>
</evidence>
<protein>
    <recommendedName>
        <fullName evidence="4">PDZ domain-containing protein</fullName>
    </recommendedName>
</protein>
<sequence length="133" mass="14299">MRRTLKHLLLAAGLLLPASHALASDWSSWESSDALHWGRGGQSLDLTTDKAGGVRVVQEMPVNLWGLAEGDLILQADGKPVAAVADFLVTLRDHGISPMPLKVRRRGTEQAVLLAPQACAELLEPLPPPIRSD</sequence>